<dbReference type="OrthoDB" id="2677050at2759"/>
<name>A0A9P7CVQ6_9AGAM</name>
<protein>
    <submittedName>
        <fullName evidence="1">Uncharacterized protein</fullName>
    </submittedName>
</protein>
<proteinExistence type="predicted"/>
<dbReference type="Proteomes" id="UP000714275">
    <property type="component" value="Unassembled WGS sequence"/>
</dbReference>
<accession>A0A9P7CVQ6</accession>
<gene>
    <name evidence="1" type="ORF">EV702DRAFT_105775</name>
</gene>
<reference evidence="1" key="1">
    <citation type="journal article" date="2020" name="New Phytol.">
        <title>Comparative genomics reveals dynamic genome evolution in host specialist ectomycorrhizal fungi.</title>
        <authorList>
            <person name="Lofgren L.A."/>
            <person name="Nguyen N.H."/>
            <person name="Vilgalys R."/>
            <person name="Ruytinx J."/>
            <person name="Liao H.L."/>
            <person name="Branco S."/>
            <person name="Kuo A."/>
            <person name="LaButti K."/>
            <person name="Lipzen A."/>
            <person name="Andreopoulos W."/>
            <person name="Pangilinan J."/>
            <person name="Riley R."/>
            <person name="Hundley H."/>
            <person name="Na H."/>
            <person name="Barry K."/>
            <person name="Grigoriev I.V."/>
            <person name="Stajich J.E."/>
            <person name="Kennedy P.G."/>
        </authorList>
    </citation>
    <scope>NUCLEOTIDE SEQUENCE</scope>
    <source>
        <strain evidence="1">DOB743</strain>
    </source>
</reference>
<dbReference type="EMBL" id="JABBWD010000120">
    <property type="protein sequence ID" value="KAG1764681.1"/>
    <property type="molecule type" value="Genomic_DNA"/>
</dbReference>
<evidence type="ECO:0000313" key="1">
    <source>
        <dbReference type="EMBL" id="KAG1764681.1"/>
    </source>
</evidence>
<organism evidence="1 2">
    <name type="scientific">Suillus placidus</name>
    <dbReference type="NCBI Taxonomy" id="48579"/>
    <lineage>
        <taxon>Eukaryota</taxon>
        <taxon>Fungi</taxon>
        <taxon>Dikarya</taxon>
        <taxon>Basidiomycota</taxon>
        <taxon>Agaricomycotina</taxon>
        <taxon>Agaricomycetes</taxon>
        <taxon>Agaricomycetidae</taxon>
        <taxon>Boletales</taxon>
        <taxon>Suillineae</taxon>
        <taxon>Suillaceae</taxon>
        <taxon>Suillus</taxon>
    </lineage>
</organism>
<dbReference type="AlphaFoldDB" id="A0A9P7CVQ6"/>
<comment type="caution">
    <text evidence="1">The sequence shown here is derived from an EMBL/GenBank/DDBJ whole genome shotgun (WGS) entry which is preliminary data.</text>
</comment>
<sequence>MQWHTELAAMPFLDFNLFLRCASQLKDDILQPQPDTISVVVAPEVLPPSINTFLTEKATLSEDAVDVLWGITKDLIWTLPTLAQAV</sequence>
<keyword evidence="2" id="KW-1185">Reference proteome</keyword>
<evidence type="ECO:0000313" key="2">
    <source>
        <dbReference type="Proteomes" id="UP000714275"/>
    </source>
</evidence>